<name>A0ABP1QMX4_9HEXA</name>
<evidence type="ECO:0000313" key="3">
    <source>
        <dbReference type="Proteomes" id="UP001642540"/>
    </source>
</evidence>
<feature type="compositionally biased region" description="Basic and acidic residues" evidence="1">
    <location>
        <begin position="89"/>
        <end position="103"/>
    </location>
</feature>
<dbReference type="EMBL" id="CAXLJM020000041">
    <property type="protein sequence ID" value="CAL8109256.1"/>
    <property type="molecule type" value="Genomic_DNA"/>
</dbReference>
<accession>A0ABP1QMX4</accession>
<feature type="region of interest" description="Disordered" evidence="1">
    <location>
        <begin position="73"/>
        <end position="140"/>
    </location>
</feature>
<keyword evidence="3" id="KW-1185">Reference proteome</keyword>
<reference evidence="2 3" key="1">
    <citation type="submission" date="2024-08" db="EMBL/GenBank/DDBJ databases">
        <authorList>
            <person name="Cucini C."/>
            <person name="Frati F."/>
        </authorList>
    </citation>
    <scope>NUCLEOTIDE SEQUENCE [LARGE SCALE GENOMIC DNA]</scope>
</reference>
<sequence length="439" mass="48946">MGDIMDGDGNRRTSVTSVTANPVLQVQSSSGVKEIQVTAKEIVDRISNFQHAPLVGLESIGVFDEKQVKPTGYVKPFTGGSDPSVSSSGDEKTTDDLRSDSKDVQSTTTPPPSTTGAASQTEKSRRLSSKNSRLSVGSFSSESGCTIEQRAVEHLLDVVQKIAQEARPDDEAGLGETSAISNMHWVYSVESYLRSLDIDWKNQKALTHKFSSQLLGWIKQLFHFGPETNPEKEYNSIHPHWESNSGLTTIAKLSLHTKFPEILSQGYQYFHESNKQPVIYCADDLVGQQICCSLGLPLTYTSIVNFTEPTWVEQFESKLKADIDKGKVPVAIFLNAAVENLEKGVKLAETFKVWTHFYGNNVTAYFLKRPETKQIGNSFTIDLTRWLKNPKLPYLTMYKATDRLDSNLMEILGLGSPKLEILCFTPWLVVHVREFIVLK</sequence>
<proteinExistence type="predicted"/>
<organism evidence="2 3">
    <name type="scientific">Orchesella dallaii</name>
    <dbReference type="NCBI Taxonomy" id="48710"/>
    <lineage>
        <taxon>Eukaryota</taxon>
        <taxon>Metazoa</taxon>
        <taxon>Ecdysozoa</taxon>
        <taxon>Arthropoda</taxon>
        <taxon>Hexapoda</taxon>
        <taxon>Collembola</taxon>
        <taxon>Entomobryomorpha</taxon>
        <taxon>Entomobryoidea</taxon>
        <taxon>Orchesellidae</taxon>
        <taxon>Orchesellinae</taxon>
        <taxon>Orchesella</taxon>
    </lineage>
</organism>
<dbReference type="Proteomes" id="UP001642540">
    <property type="component" value="Unassembled WGS sequence"/>
</dbReference>
<evidence type="ECO:0000313" key="2">
    <source>
        <dbReference type="EMBL" id="CAL8109256.1"/>
    </source>
</evidence>
<feature type="compositionally biased region" description="Low complexity" evidence="1">
    <location>
        <begin position="79"/>
        <end position="88"/>
    </location>
</feature>
<comment type="caution">
    <text evidence="2">The sequence shown here is derived from an EMBL/GenBank/DDBJ whole genome shotgun (WGS) entry which is preliminary data.</text>
</comment>
<gene>
    <name evidence="2" type="ORF">ODALV1_LOCUS13234</name>
</gene>
<evidence type="ECO:0000256" key="1">
    <source>
        <dbReference type="SAM" id="MobiDB-lite"/>
    </source>
</evidence>
<protein>
    <submittedName>
        <fullName evidence="2">Uncharacterized protein</fullName>
    </submittedName>
</protein>